<comment type="caution">
    <text evidence="1">The sequence shown here is derived from an EMBL/GenBank/DDBJ whole genome shotgun (WGS) entry which is preliminary data.</text>
</comment>
<dbReference type="GO" id="GO:0003917">
    <property type="term" value="F:DNA topoisomerase type I (single strand cut, ATP-independent) activity"/>
    <property type="evidence" value="ECO:0007669"/>
    <property type="project" value="InterPro"/>
</dbReference>
<dbReference type="OrthoDB" id="430051at2759"/>
<dbReference type="InterPro" id="IPR000380">
    <property type="entry name" value="Topo_IA"/>
</dbReference>
<proteinExistence type="predicted"/>
<dbReference type="Pfam" id="PF13368">
    <property type="entry name" value="Toprim_C_rpt"/>
    <property type="match status" value="2"/>
</dbReference>
<dbReference type="EMBL" id="NMUH01000112">
    <property type="protein sequence ID" value="MQL71869.1"/>
    <property type="molecule type" value="Genomic_DNA"/>
</dbReference>
<gene>
    <name evidence="1" type="ORF">Taro_004197</name>
</gene>
<dbReference type="GO" id="GO:0006265">
    <property type="term" value="P:DNA topological change"/>
    <property type="evidence" value="ECO:0007669"/>
    <property type="project" value="InterPro"/>
</dbReference>
<protein>
    <submittedName>
        <fullName evidence="1">Uncharacterized protein</fullName>
    </submittedName>
</protein>
<dbReference type="PANTHER" id="PTHR42785:SF1">
    <property type="entry name" value="DNA TOPOISOMERASE"/>
    <property type="match status" value="1"/>
</dbReference>
<dbReference type="PANTHER" id="PTHR42785">
    <property type="entry name" value="DNA TOPOISOMERASE, TYPE IA, CORE"/>
    <property type="match status" value="1"/>
</dbReference>
<sequence>MCFQPKLIGFSPDSNEKIFLKNGPYGFYVQLGEDRKRGSPPKRASIEAKDVESITLDNAMEMLRYPITLGEHPDDKQPVVLKHSKFGFSVRHRRTIAPVPKSMDPKKITLEVGLKLLLRKDVKQCGRPKNKPRAEEAEEAMWL</sequence>
<evidence type="ECO:0000313" key="2">
    <source>
        <dbReference type="Proteomes" id="UP000652761"/>
    </source>
</evidence>
<dbReference type="Proteomes" id="UP000652761">
    <property type="component" value="Unassembled WGS sequence"/>
</dbReference>
<keyword evidence="2" id="KW-1185">Reference proteome</keyword>
<organism evidence="1 2">
    <name type="scientific">Colocasia esculenta</name>
    <name type="common">Wild taro</name>
    <name type="synonym">Arum esculentum</name>
    <dbReference type="NCBI Taxonomy" id="4460"/>
    <lineage>
        <taxon>Eukaryota</taxon>
        <taxon>Viridiplantae</taxon>
        <taxon>Streptophyta</taxon>
        <taxon>Embryophyta</taxon>
        <taxon>Tracheophyta</taxon>
        <taxon>Spermatophyta</taxon>
        <taxon>Magnoliopsida</taxon>
        <taxon>Liliopsida</taxon>
        <taxon>Araceae</taxon>
        <taxon>Aroideae</taxon>
        <taxon>Colocasieae</taxon>
        <taxon>Colocasia</taxon>
    </lineage>
</organism>
<dbReference type="AlphaFoldDB" id="A0A843TU51"/>
<name>A0A843TU51_COLES</name>
<dbReference type="GO" id="GO:0003677">
    <property type="term" value="F:DNA binding"/>
    <property type="evidence" value="ECO:0007669"/>
    <property type="project" value="InterPro"/>
</dbReference>
<dbReference type="InterPro" id="IPR025589">
    <property type="entry name" value="Toprim_C_rpt"/>
</dbReference>
<evidence type="ECO:0000313" key="1">
    <source>
        <dbReference type="EMBL" id="MQL71869.1"/>
    </source>
</evidence>
<accession>A0A843TU51</accession>
<reference evidence="1" key="1">
    <citation type="submission" date="2017-07" db="EMBL/GenBank/DDBJ databases">
        <title>Taro Niue Genome Assembly and Annotation.</title>
        <authorList>
            <person name="Atibalentja N."/>
            <person name="Keating K."/>
            <person name="Fields C.J."/>
        </authorList>
    </citation>
    <scope>NUCLEOTIDE SEQUENCE</scope>
    <source>
        <strain evidence="1">Niue_2</strain>
        <tissue evidence="1">Leaf</tissue>
    </source>
</reference>